<feature type="non-terminal residue" evidence="3">
    <location>
        <position position="1"/>
    </location>
</feature>
<dbReference type="EMBL" id="RQTK01000425">
    <property type="protein sequence ID" value="RUS79843.1"/>
    <property type="molecule type" value="Genomic_DNA"/>
</dbReference>
<accession>A0A3S1HI39</accession>
<gene>
    <name evidence="3" type="ORF">EGW08_012407</name>
</gene>
<protein>
    <submittedName>
        <fullName evidence="3">Uncharacterized protein</fullName>
    </submittedName>
</protein>
<feature type="compositionally biased region" description="Basic residues" evidence="1">
    <location>
        <begin position="19"/>
        <end position="31"/>
    </location>
</feature>
<evidence type="ECO:0000256" key="1">
    <source>
        <dbReference type="SAM" id="MobiDB-lite"/>
    </source>
</evidence>
<sequence>SGASPDLSNYLRTRESGTKKGKSHNPTGRRVKQTFRHHFFHDRLSKDSSIFGFYLHCSARIAGPRQLIFRTELFQSKSNNSTMKLLHVTIALAILVATVFTTAQESHLQGMNDNERNLIRIIHLLENVGRRRR</sequence>
<evidence type="ECO:0000256" key="2">
    <source>
        <dbReference type="SAM" id="Phobius"/>
    </source>
</evidence>
<dbReference type="Proteomes" id="UP000271974">
    <property type="component" value="Unassembled WGS sequence"/>
</dbReference>
<reference evidence="3 4" key="1">
    <citation type="submission" date="2019-01" db="EMBL/GenBank/DDBJ databases">
        <title>A draft genome assembly of the solar-powered sea slug Elysia chlorotica.</title>
        <authorList>
            <person name="Cai H."/>
            <person name="Li Q."/>
            <person name="Fang X."/>
            <person name="Li J."/>
            <person name="Curtis N.E."/>
            <person name="Altenburger A."/>
            <person name="Shibata T."/>
            <person name="Feng M."/>
            <person name="Maeda T."/>
            <person name="Schwartz J.A."/>
            <person name="Shigenobu S."/>
            <person name="Lundholm N."/>
            <person name="Nishiyama T."/>
            <person name="Yang H."/>
            <person name="Hasebe M."/>
            <person name="Li S."/>
            <person name="Pierce S.K."/>
            <person name="Wang J."/>
        </authorList>
    </citation>
    <scope>NUCLEOTIDE SEQUENCE [LARGE SCALE GENOMIC DNA]</scope>
    <source>
        <strain evidence="3">EC2010</strain>
        <tissue evidence="3">Whole organism of an adult</tissue>
    </source>
</reference>
<evidence type="ECO:0000313" key="3">
    <source>
        <dbReference type="EMBL" id="RUS79843.1"/>
    </source>
</evidence>
<feature type="region of interest" description="Disordered" evidence="1">
    <location>
        <begin position="1"/>
        <end position="31"/>
    </location>
</feature>
<feature type="transmembrane region" description="Helical" evidence="2">
    <location>
        <begin position="85"/>
        <end position="103"/>
    </location>
</feature>
<proteinExistence type="predicted"/>
<keyword evidence="2" id="KW-0472">Membrane</keyword>
<keyword evidence="2" id="KW-1133">Transmembrane helix</keyword>
<dbReference type="AlphaFoldDB" id="A0A3S1HI39"/>
<evidence type="ECO:0000313" key="4">
    <source>
        <dbReference type="Proteomes" id="UP000271974"/>
    </source>
</evidence>
<comment type="caution">
    <text evidence="3">The sequence shown here is derived from an EMBL/GenBank/DDBJ whole genome shotgun (WGS) entry which is preliminary data.</text>
</comment>
<organism evidence="3 4">
    <name type="scientific">Elysia chlorotica</name>
    <name type="common">Eastern emerald elysia</name>
    <name type="synonym">Sea slug</name>
    <dbReference type="NCBI Taxonomy" id="188477"/>
    <lineage>
        <taxon>Eukaryota</taxon>
        <taxon>Metazoa</taxon>
        <taxon>Spiralia</taxon>
        <taxon>Lophotrochozoa</taxon>
        <taxon>Mollusca</taxon>
        <taxon>Gastropoda</taxon>
        <taxon>Heterobranchia</taxon>
        <taxon>Euthyneura</taxon>
        <taxon>Panpulmonata</taxon>
        <taxon>Sacoglossa</taxon>
        <taxon>Placobranchoidea</taxon>
        <taxon>Plakobranchidae</taxon>
        <taxon>Elysia</taxon>
    </lineage>
</organism>
<keyword evidence="4" id="KW-1185">Reference proteome</keyword>
<keyword evidence="2" id="KW-0812">Transmembrane</keyword>
<name>A0A3S1HI39_ELYCH</name>
<feature type="compositionally biased region" description="Polar residues" evidence="1">
    <location>
        <begin position="1"/>
        <end position="11"/>
    </location>
</feature>